<dbReference type="InterPro" id="IPR013324">
    <property type="entry name" value="RNA_pol_sigma_r3/r4-like"/>
</dbReference>
<dbReference type="KEGG" id="vgu:HYG85_12235"/>
<organism evidence="2 3">
    <name type="scientific">Vallitalea guaymasensis</name>
    <dbReference type="NCBI Taxonomy" id="1185412"/>
    <lineage>
        <taxon>Bacteria</taxon>
        <taxon>Bacillati</taxon>
        <taxon>Bacillota</taxon>
        <taxon>Clostridia</taxon>
        <taxon>Lachnospirales</taxon>
        <taxon>Vallitaleaceae</taxon>
        <taxon>Vallitalea</taxon>
    </lineage>
</organism>
<evidence type="ECO:0000313" key="2">
    <source>
        <dbReference type="EMBL" id="QUH29632.1"/>
    </source>
</evidence>
<dbReference type="Proteomes" id="UP000677305">
    <property type="component" value="Chromosome"/>
</dbReference>
<dbReference type="PROSITE" id="PS50943">
    <property type="entry name" value="HTH_CROC1"/>
    <property type="match status" value="1"/>
</dbReference>
<dbReference type="GO" id="GO:0003677">
    <property type="term" value="F:DNA binding"/>
    <property type="evidence" value="ECO:0007669"/>
    <property type="project" value="InterPro"/>
</dbReference>
<evidence type="ECO:0000259" key="1">
    <source>
        <dbReference type="PROSITE" id="PS50943"/>
    </source>
</evidence>
<dbReference type="SUPFAM" id="SSF88659">
    <property type="entry name" value="Sigma3 and sigma4 domains of RNA polymerase sigma factors"/>
    <property type="match status" value="1"/>
</dbReference>
<dbReference type="CDD" id="cd00093">
    <property type="entry name" value="HTH_XRE"/>
    <property type="match status" value="1"/>
</dbReference>
<name>A0A8J8SCD4_9FIRM</name>
<dbReference type="EMBL" id="CP058561">
    <property type="protein sequence ID" value="QUH29632.1"/>
    <property type="molecule type" value="Genomic_DNA"/>
</dbReference>
<dbReference type="AlphaFoldDB" id="A0A8J8SCD4"/>
<sequence>MNILYGSYEDLLKRISVIKLRLDSYKKEKELLVNVLESGKQSVIKVKDERISYMTYLKEIKIMDSHILLHEEELIRLIKEKEKIDSIMGGLEGTNERVFYYRIVKGMTQEQTAEKLYMSARQVQRIEKKLENGNMVTTPI</sequence>
<dbReference type="InterPro" id="IPR001387">
    <property type="entry name" value="Cro/C1-type_HTH"/>
</dbReference>
<protein>
    <recommendedName>
        <fullName evidence="1">HTH cro/C1-type domain-containing protein</fullName>
    </recommendedName>
</protein>
<proteinExistence type="predicted"/>
<dbReference type="Gene3D" id="1.10.260.40">
    <property type="entry name" value="lambda repressor-like DNA-binding domains"/>
    <property type="match status" value="1"/>
</dbReference>
<dbReference type="RefSeq" id="WP_212693650.1">
    <property type="nucleotide sequence ID" value="NZ_CP058561.1"/>
</dbReference>
<gene>
    <name evidence="2" type="ORF">HYG85_12235</name>
</gene>
<accession>A0A8J8SCD4</accession>
<reference evidence="2 3" key="1">
    <citation type="submission" date="2020-07" db="EMBL/GenBank/DDBJ databases">
        <title>Vallitalea guaymasensis genome.</title>
        <authorList>
            <person name="Postec A."/>
        </authorList>
    </citation>
    <scope>NUCLEOTIDE SEQUENCE [LARGE SCALE GENOMIC DNA]</scope>
    <source>
        <strain evidence="2 3">Ra1766G1</strain>
    </source>
</reference>
<dbReference type="InterPro" id="IPR010982">
    <property type="entry name" value="Lambda_DNA-bd_dom_sf"/>
</dbReference>
<keyword evidence="3" id="KW-1185">Reference proteome</keyword>
<evidence type="ECO:0000313" key="3">
    <source>
        <dbReference type="Proteomes" id="UP000677305"/>
    </source>
</evidence>
<feature type="domain" description="HTH cro/C1-type" evidence="1">
    <location>
        <begin position="100"/>
        <end position="128"/>
    </location>
</feature>